<feature type="transmembrane region" description="Helical" evidence="2">
    <location>
        <begin position="233"/>
        <end position="252"/>
    </location>
</feature>
<dbReference type="AlphaFoldDB" id="A0AA39WVF8"/>
<evidence type="ECO:0000313" key="3">
    <source>
        <dbReference type="EMBL" id="KAK0622364.1"/>
    </source>
</evidence>
<accession>A0AA39WVF8</accession>
<dbReference type="Proteomes" id="UP001175000">
    <property type="component" value="Unassembled WGS sequence"/>
</dbReference>
<keyword evidence="4" id="KW-1185">Reference proteome</keyword>
<keyword evidence="2" id="KW-0472">Membrane</keyword>
<name>A0AA39WVF8_9PEZI</name>
<feature type="compositionally biased region" description="Polar residues" evidence="1">
    <location>
        <begin position="990"/>
        <end position="1015"/>
    </location>
</feature>
<feature type="compositionally biased region" description="Pro residues" evidence="1">
    <location>
        <begin position="785"/>
        <end position="801"/>
    </location>
</feature>
<feature type="transmembrane region" description="Helical" evidence="2">
    <location>
        <begin position="272"/>
        <end position="290"/>
    </location>
</feature>
<feature type="region of interest" description="Disordered" evidence="1">
    <location>
        <begin position="927"/>
        <end position="1089"/>
    </location>
</feature>
<dbReference type="EMBL" id="JAULSU010000003">
    <property type="protein sequence ID" value="KAK0622364.1"/>
    <property type="molecule type" value="Genomic_DNA"/>
</dbReference>
<keyword evidence="2" id="KW-0812">Transmembrane</keyword>
<feature type="region of interest" description="Disordered" evidence="1">
    <location>
        <begin position="741"/>
        <end position="886"/>
    </location>
</feature>
<feature type="compositionally biased region" description="Polar residues" evidence="1">
    <location>
        <begin position="946"/>
        <end position="957"/>
    </location>
</feature>
<protein>
    <submittedName>
        <fullName evidence="3">Uncharacterized protein</fullName>
    </submittedName>
</protein>
<comment type="caution">
    <text evidence="3">The sequence shown here is derived from an EMBL/GenBank/DDBJ whole genome shotgun (WGS) entry which is preliminary data.</text>
</comment>
<proteinExistence type="predicted"/>
<feature type="compositionally biased region" description="Polar residues" evidence="1">
    <location>
        <begin position="1069"/>
        <end position="1078"/>
    </location>
</feature>
<reference evidence="3" key="1">
    <citation type="submission" date="2023-06" db="EMBL/GenBank/DDBJ databases">
        <title>Genome-scale phylogeny and comparative genomics of the fungal order Sordariales.</title>
        <authorList>
            <consortium name="Lawrence Berkeley National Laboratory"/>
            <person name="Hensen N."/>
            <person name="Bonometti L."/>
            <person name="Westerberg I."/>
            <person name="Brannstrom I.O."/>
            <person name="Guillou S."/>
            <person name="Cros-Aarteil S."/>
            <person name="Calhoun S."/>
            <person name="Haridas S."/>
            <person name="Kuo A."/>
            <person name="Mondo S."/>
            <person name="Pangilinan J."/>
            <person name="Riley R."/>
            <person name="Labutti K."/>
            <person name="Andreopoulos B."/>
            <person name="Lipzen A."/>
            <person name="Chen C."/>
            <person name="Yanf M."/>
            <person name="Daum C."/>
            <person name="Ng V."/>
            <person name="Clum A."/>
            <person name="Steindorff A."/>
            <person name="Ohm R."/>
            <person name="Martin F."/>
            <person name="Silar P."/>
            <person name="Natvig D."/>
            <person name="Lalanne C."/>
            <person name="Gautier V."/>
            <person name="Ament-Velasquez S.L."/>
            <person name="Kruys A."/>
            <person name="Hutchinson M.I."/>
            <person name="Powell A.J."/>
            <person name="Barry K."/>
            <person name="Miller A.N."/>
            <person name="Grigoriev I.V."/>
            <person name="Debuchy R."/>
            <person name="Gladieux P."/>
            <person name="Thoren M.H."/>
            <person name="Johannesson H."/>
        </authorList>
    </citation>
    <scope>NUCLEOTIDE SEQUENCE</scope>
    <source>
        <strain evidence="3">CBS 606.72</strain>
    </source>
</reference>
<feature type="compositionally biased region" description="Basic and acidic residues" evidence="1">
    <location>
        <begin position="835"/>
        <end position="846"/>
    </location>
</feature>
<feature type="compositionally biased region" description="Basic and acidic residues" evidence="1">
    <location>
        <begin position="742"/>
        <end position="753"/>
    </location>
</feature>
<evidence type="ECO:0000256" key="1">
    <source>
        <dbReference type="SAM" id="MobiDB-lite"/>
    </source>
</evidence>
<evidence type="ECO:0000256" key="2">
    <source>
        <dbReference type="SAM" id="Phobius"/>
    </source>
</evidence>
<organism evidence="3 4">
    <name type="scientific">Immersiella caudata</name>
    <dbReference type="NCBI Taxonomy" id="314043"/>
    <lineage>
        <taxon>Eukaryota</taxon>
        <taxon>Fungi</taxon>
        <taxon>Dikarya</taxon>
        <taxon>Ascomycota</taxon>
        <taxon>Pezizomycotina</taxon>
        <taxon>Sordariomycetes</taxon>
        <taxon>Sordariomycetidae</taxon>
        <taxon>Sordariales</taxon>
        <taxon>Lasiosphaeriaceae</taxon>
        <taxon>Immersiella</taxon>
    </lineage>
</organism>
<feature type="compositionally biased region" description="Basic and acidic residues" evidence="1">
    <location>
        <begin position="1079"/>
        <end position="1089"/>
    </location>
</feature>
<keyword evidence="2" id="KW-1133">Transmembrane helix</keyword>
<sequence length="1089" mass="121486">MADSTSSKTDSLATACEKTAPTTTTTTTTMTKFASFSRSGDALPPDFPQFMEVLSDNPVCTLELRRHSPLLWVLQWSFLLPLHGWLSRRISRFARWERRYRWKIPRESWRRLRSGAGPKLRNNLLPAIGFIELANAGDFPANVWNEAPLPRYAVTLMVIGGTLALSMLPFVARDAVLSFRNVLCLEDERQHLKKKKNDNAGDHNVTNSVDCLLHVNFREQGTEWVDRFGMDTIMGFGAFVVGIGTYLAIAGADDRIHLASDLLTGYIGNSPCALYGLLNLVWSVFIWIRANRHTRAPQLIQDPKVKKHLERRASEFKVHSLLSGATGLVAGVASLLTYTRWQAYCVLAVCLVSSVGLNYFWRHKLGYDRPLLQEGRDVVFLGDDIINALGYAIHWREEVTRGMHGGGNAVHILQEALGTLPDIMRFLRRHNLFEEFCLELCSLNSEDTRLFPDSGEGTRRVAAEELINLAAADEDVDRIIRQVAEEVISKAAPKCFQYQQRWLLEALGCYRAMQNSDISSLERRHSMAGERPPGPLMTNGLGDHACAGYPSTSDSWYSEADRKEDCMRRPWGRINITSRPLSKTIKAFWNPRETGPFTTSFAMLRRLRTRTSLNDDVLRDFITEKISKINPEFNDIRYMADLEQIEEAVKDTKFHTTLTGTSVRLSAQRIYTKLRTFLKERRVVPAWMVEAVRLFCDNEQLSLKVQYMLEERGWNPHVANLPGLTELQRRIHVPVVDVDGDETGRVRETKLETPENPINLAEIPEHPAPAPRNRPADRLLSPSPRVSPPRASPPRVSPPYVFPRLRTEQIRAATSAAGSRASNPSDRRRRKEARRRVEREQRERRQGKAGSVRIKSESLEAEQSLSGLSVGGRRPSGPRLNPAPEVPARAPRALYQSQGSLVLGFPQPAASPTPSRLNPTLAAQIGSESRYRPAADPATLRPNPSPGSNNTQTSSHSGRFGLFGSNTTPTCSGPAPTSTNPQATAKRRSSQSSSAPGLTRSGSIAGPSQLTSVLDETQARCDRPPRAASIESNPFLAPNPTPTSNPLRSTNLFRASNTMFSLGARRNNPKTPRSVSSDNIDHGMENQEP</sequence>
<feature type="compositionally biased region" description="Polar residues" evidence="1">
    <location>
        <begin position="964"/>
        <end position="983"/>
    </location>
</feature>
<feature type="compositionally biased region" description="Low complexity" evidence="1">
    <location>
        <begin position="811"/>
        <end position="822"/>
    </location>
</feature>
<evidence type="ECO:0000313" key="4">
    <source>
        <dbReference type="Proteomes" id="UP001175000"/>
    </source>
</evidence>
<gene>
    <name evidence="3" type="ORF">B0T14DRAFT_563822</name>
</gene>
<feature type="transmembrane region" description="Helical" evidence="2">
    <location>
        <begin position="341"/>
        <end position="361"/>
    </location>
</feature>
<feature type="compositionally biased region" description="Polar residues" evidence="1">
    <location>
        <begin position="1044"/>
        <end position="1060"/>
    </location>
</feature>